<comment type="caution">
    <text evidence="1">The sequence shown here is derived from an EMBL/GenBank/DDBJ whole genome shotgun (WGS) entry which is preliminary data.</text>
</comment>
<dbReference type="PANTHER" id="PTHR43431">
    <property type="entry name" value="OXIDOREDUCTASE, SHORT CHAIN DEHYDROGENASE/REDUCTASE FAMILY (AFU_ORTHOLOGUE AFUA_5G14000)"/>
    <property type="match status" value="1"/>
</dbReference>
<dbReference type="PANTHER" id="PTHR43431:SF1">
    <property type="entry name" value="OS08G0476300 PROTEIN"/>
    <property type="match status" value="1"/>
</dbReference>
<proteinExistence type="predicted"/>
<dbReference type="Pfam" id="PF00106">
    <property type="entry name" value="adh_short"/>
    <property type="match status" value="1"/>
</dbReference>
<organism evidence="1 2">
    <name type="scientific">Iningainema tapete BLCC-T55</name>
    <dbReference type="NCBI Taxonomy" id="2748662"/>
    <lineage>
        <taxon>Bacteria</taxon>
        <taxon>Bacillati</taxon>
        <taxon>Cyanobacteriota</taxon>
        <taxon>Cyanophyceae</taxon>
        <taxon>Nostocales</taxon>
        <taxon>Scytonemataceae</taxon>
        <taxon>Iningainema tapete</taxon>
    </lineage>
</organism>
<protein>
    <submittedName>
        <fullName evidence="1">SDR family NAD(P)-dependent oxidoreductase</fullName>
    </submittedName>
</protein>
<accession>A0A8J7C8P0</accession>
<reference evidence="1" key="1">
    <citation type="submission" date="2020-09" db="EMBL/GenBank/DDBJ databases">
        <title>Iningainema tapete sp. nov. (Scytonemataceae, Cyanobacteria) from greenhouses in central Florida (USA) produces two types of nodularin with biosynthetic potential for microcystin-LR and anabaenopeptins.</title>
        <authorList>
            <person name="Berthold D.E."/>
            <person name="Lefler F.W."/>
            <person name="Huang I.-S."/>
            <person name="Abdulla H."/>
            <person name="Zimba P.V."/>
            <person name="Laughinghouse H.D. IV."/>
        </authorList>
    </citation>
    <scope>NUCLEOTIDE SEQUENCE</scope>
    <source>
        <strain evidence="1">BLCCT55</strain>
    </source>
</reference>
<dbReference type="InterPro" id="IPR036291">
    <property type="entry name" value="NAD(P)-bd_dom_sf"/>
</dbReference>
<name>A0A8J7C8P0_9CYAN</name>
<dbReference type="Gene3D" id="3.40.50.720">
    <property type="entry name" value="NAD(P)-binding Rossmann-like Domain"/>
    <property type="match status" value="1"/>
</dbReference>
<dbReference type="AlphaFoldDB" id="A0A8J7C8P0"/>
<dbReference type="EMBL" id="JACXAE010000104">
    <property type="protein sequence ID" value="MBD2777014.1"/>
    <property type="molecule type" value="Genomic_DNA"/>
</dbReference>
<dbReference type="SUPFAM" id="SSF51735">
    <property type="entry name" value="NAD(P)-binding Rossmann-fold domains"/>
    <property type="match status" value="1"/>
</dbReference>
<keyword evidence="2" id="KW-1185">Reference proteome</keyword>
<gene>
    <name evidence="1" type="ORF">ICL16_34430</name>
</gene>
<sequence length="216" mass="23176">MPKLFVIVGMGEGVGLAVSRRFAREGFAIAMIARNEVKLKDFKDTLRAEGYEAEYFIADAGSEESSRLAIASIQKQLGAPEVLVYNAAIPKMENVLNETVESLTNDFKVNVAGALVATKEVLPAMKAQGKGTILFTGGGFSMYPSPDFASLSIGKAGIRSLAKMLADALKSDGIRVGTVTICGTVSSFDPKYNPESIAENYWAFHTAKESDSEIVY</sequence>
<dbReference type="PRINTS" id="PR00081">
    <property type="entry name" value="GDHRDH"/>
</dbReference>
<dbReference type="InterPro" id="IPR002347">
    <property type="entry name" value="SDR_fam"/>
</dbReference>
<dbReference type="Proteomes" id="UP000629098">
    <property type="component" value="Unassembled WGS sequence"/>
</dbReference>
<evidence type="ECO:0000313" key="1">
    <source>
        <dbReference type="EMBL" id="MBD2777014.1"/>
    </source>
</evidence>
<dbReference type="RefSeq" id="WP_190836085.1">
    <property type="nucleotide sequence ID" value="NZ_CAWPPI010000104.1"/>
</dbReference>
<evidence type="ECO:0000313" key="2">
    <source>
        <dbReference type="Proteomes" id="UP000629098"/>
    </source>
</evidence>